<dbReference type="InParanoid" id="E1ZJ99"/>
<dbReference type="OrthoDB" id="526941at2759"/>
<evidence type="ECO:0000313" key="4">
    <source>
        <dbReference type="Proteomes" id="UP000008141"/>
    </source>
</evidence>
<keyword evidence="2" id="KW-0812">Transmembrane</keyword>
<accession>E1ZJ99</accession>
<reference evidence="3 4" key="1">
    <citation type="journal article" date="2010" name="Plant Cell">
        <title>The Chlorella variabilis NC64A genome reveals adaptation to photosymbiosis, coevolution with viruses, and cryptic sex.</title>
        <authorList>
            <person name="Blanc G."/>
            <person name="Duncan G."/>
            <person name="Agarkova I."/>
            <person name="Borodovsky M."/>
            <person name="Gurnon J."/>
            <person name="Kuo A."/>
            <person name="Lindquist E."/>
            <person name="Lucas S."/>
            <person name="Pangilinan J."/>
            <person name="Polle J."/>
            <person name="Salamov A."/>
            <person name="Terry A."/>
            <person name="Yamada T."/>
            <person name="Dunigan D.D."/>
            <person name="Grigoriev I.V."/>
            <person name="Claverie J.M."/>
            <person name="Van Etten J.L."/>
        </authorList>
    </citation>
    <scope>NUCLEOTIDE SEQUENCE [LARGE SCALE GENOMIC DNA]</scope>
    <source>
        <strain evidence="3 4">NC64A</strain>
    </source>
</reference>
<protein>
    <submittedName>
        <fullName evidence="3">Uncharacterized protein</fullName>
    </submittedName>
</protein>
<dbReference type="AlphaFoldDB" id="E1ZJ99"/>
<gene>
    <name evidence="3" type="ORF">CHLNCDRAFT_136236</name>
</gene>
<dbReference type="PANTHER" id="PTHR48125:SF10">
    <property type="entry name" value="OS12G0136300 PROTEIN"/>
    <property type="match status" value="1"/>
</dbReference>
<feature type="region of interest" description="Disordered" evidence="1">
    <location>
        <begin position="1"/>
        <end position="40"/>
    </location>
</feature>
<evidence type="ECO:0000313" key="3">
    <source>
        <dbReference type="EMBL" id="EFN54100.1"/>
    </source>
</evidence>
<keyword evidence="2" id="KW-1133">Transmembrane helix</keyword>
<evidence type="ECO:0000256" key="1">
    <source>
        <dbReference type="SAM" id="MobiDB-lite"/>
    </source>
</evidence>
<dbReference type="eggNOG" id="ENOG502SB3R">
    <property type="taxonomic scope" value="Eukaryota"/>
</dbReference>
<dbReference type="RefSeq" id="XP_005846202.1">
    <property type="nucleotide sequence ID" value="XM_005846140.1"/>
</dbReference>
<keyword evidence="2" id="KW-0472">Membrane</keyword>
<dbReference type="PANTHER" id="PTHR48125">
    <property type="entry name" value="LP07818P1"/>
    <property type="match status" value="1"/>
</dbReference>
<sequence>MGKQVGFSEQAVSHSVDNMESGRSRDSTLSKPRAGRKGQKAPGVRLGLAASMVGAAFLFCAYVLFTTHNTFSIHTVSLSGMHGMHRFGDGTAHTLVIYVYAHTDVEYERNLQYFLEFGVRPNDGCDYLVVVQEGKGVLDTKLPPLPDNVHAVPHPNECYDWGTFGWAIEMRVVDTARYQFIIFLNSSVRGPFLPSYWPRSIHWSQVLTRRITDTTKLVGATISCEGANKGGVLSGEMRRNPHVQSYVVATDQVGLRLLHQDGRVLKCYRSIHDAIWYAEMGSSAAILNAGYNIDSLMLRYQGVDWRDKSHWGCNAGINPYADHMYDGINISPFEVKEFLLEAQWATATHAKKYSIWARHKFNLTDNEYTTKKTELRNMKILNMRARGHACFDFEFYKAHNPDLPVWGPETIWEHFVTSGQHEGRVFRFRCKPGAVEFAKPPPSPKPPRPSPPLPPGDTAQAQQAGAQQHANAAEKAATQAAAAAKAAADAAAAAQAAAAALQQHQEGATAGAAAGQAAGAQQQGVASGTAQQAATADASQQASAAGATQQAAAADTARDAAATAQQAAAAGAQQAQQAEAATQQAAAAGAVQQATLAVQQLALAQQAAAVAGAEQR</sequence>
<feature type="compositionally biased region" description="Pro residues" evidence="1">
    <location>
        <begin position="439"/>
        <end position="455"/>
    </location>
</feature>
<name>E1ZJ99_CHLVA</name>
<dbReference type="Proteomes" id="UP000008141">
    <property type="component" value="Unassembled WGS sequence"/>
</dbReference>
<feature type="transmembrane region" description="Helical" evidence="2">
    <location>
        <begin position="46"/>
        <end position="65"/>
    </location>
</feature>
<keyword evidence="4" id="KW-1185">Reference proteome</keyword>
<organism evidence="4">
    <name type="scientific">Chlorella variabilis</name>
    <name type="common">Green alga</name>
    <dbReference type="NCBI Taxonomy" id="554065"/>
    <lineage>
        <taxon>Eukaryota</taxon>
        <taxon>Viridiplantae</taxon>
        <taxon>Chlorophyta</taxon>
        <taxon>core chlorophytes</taxon>
        <taxon>Trebouxiophyceae</taxon>
        <taxon>Chlorellales</taxon>
        <taxon>Chlorellaceae</taxon>
        <taxon>Chlorella clade</taxon>
        <taxon>Chlorella</taxon>
    </lineage>
</organism>
<feature type="region of interest" description="Disordered" evidence="1">
    <location>
        <begin position="435"/>
        <end position="476"/>
    </location>
</feature>
<dbReference type="KEGG" id="cvr:CHLNCDRAFT_136236"/>
<proteinExistence type="predicted"/>
<dbReference type="EMBL" id="GL433849">
    <property type="protein sequence ID" value="EFN54100.1"/>
    <property type="molecule type" value="Genomic_DNA"/>
</dbReference>
<feature type="compositionally biased region" description="Low complexity" evidence="1">
    <location>
        <begin position="457"/>
        <end position="476"/>
    </location>
</feature>
<evidence type="ECO:0000256" key="2">
    <source>
        <dbReference type="SAM" id="Phobius"/>
    </source>
</evidence>
<dbReference type="GeneID" id="17353433"/>
<dbReference type="STRING" id="554065.E1ZJ99"/>